<proteinExistence type="predicted"/>
<sequence>MTRFLLLVKDILQHSDFIYDSRVIDEKNIKHSLKTCCEDLIKTNVHITELPNNDIIIHDTYAEIVYTTNTVSKGWIYNYNVISKQVAVLVQCVPVLDTQQSSPSVACQTEPLETCTVTLNSECIDDLCNFDSNKIELSYHSFYQSLIPVTSAHTPTYTGYANTLLFPTWRDQFTIELKQKLSQPNLGLRRNN</sequence>
<reference evidence="1" key="1">
    <citation type="journal article" date="2020" name="Nature">
        <title>Giant virus diversity and host interactions through global metagenomics.</title>
        <authorList>
            <person name="Schulz F."/>
            <person name="Roux S."/>
            <person name="Paez-Espino D."/>
            <person name="Jungbluth S."/>
            <person name="Walsh D.A."/>
            <person name="Denef V.J."/>
            <person name="McMahon K.D."/>
            <person name="Konstantinidis K.T."/>
            <person name="Eloe-Fadrosh E.A."/>
            <person name="Kyrpides N.C."/>
            <person name="Woyke T."/>
        </authorList>
    </citation>
    <scope>NUCLEOTIDE SEQUENCE</scope>
    <source>
        <strain evidence="1">GVMAG-M-3300023179-73</strain>
    </source>
</reference>
<accession>A0A6C0H788</accession>
<name>A0A6C0H788_9ZZZZ</name>
<protein>
    <submittedName>
        <fullName evidence="1">Uncharacterized protein</fullName>
    </submittedName>
</protein>
<dbReference type="AlphaFoldDB" id="A0A6C0H788"/>
<organism evidence="1">
    <name type="scientific">viral metagenome</name>
    <dbReference type="NCBI Taxonomy" id="1070528"/>
    <lineage>
        <taxon>unclassified sequences</taxon>
        <taxon>metagenomes</taxon>
        <taxon>organismal metagenomes</taxon>
    </lineage>
</organism>
<dbReference type="EMBL" id="MN739891">
    <property type="protein sequence ID" value="QHT76240.1"/>
    <property type="molecule type" value="Genomic_DNA"/>
</dbReference>
<evidence type="ECO:0000313" key="1">
    <source>
        <dbReference type="EMBL" id="QHT76240.1"/>
    </source>
</evidence>